<reference evidence="1 2" key="1">
    <citation type="submission" date="2014-12" db="EMBL/GenBank/DDBJ databases">
        <title>Genome assembly of Enhygromyxa salina DSM 15201.</title>
        <authorList>
            <person name="Sharma G."/>
            <person name="Subramanian S."/>
        </authorList>
    </citation>
    <scope>NUCLEOTIDE SEQUENCE [LARGE SCALE GENOMIC DNA]</scope>
    <source>
        <strain evidence="1 2">DSM 15201</strain>
    </source>
</reference>
<dbReference type="Proteomes" id="UP000031599">
    <property type="component" value="Unassembled WGS sequence"/>
</dbReference>
<organism evidence="1 2">
    <name type="scientific">Enhygromyxa salina</name>
    <dbReference type="NCBI Taxonomy" id="215803"/>
    <lineage>
        <taxon>Bacteria</taxon>
        <taxon>Pseudomonadati</taxon>
        <taxon>Myxococcota</taxon>
        <taxon>Polyangia</taxon>
        <taxon>Nannocystales</taxon>
        <taxon>Nannocystaceae</taxon>
        <taxon>Enhygromyxa</taxon>
    </lineage>
</organism>
<proteinExistence type="predicted"/>
<sequence>MYCESVSDDIREYYVENYGQKRLTVLRPNLSRQLDVVIHQEELPSILGMYADREINGEKFEFTPEGVTASWCDSESSCVERSCASPTSTVHLPYDFATDSYEESVVQECGANQPK</sequence>
<gene>
    <name evidence="1" type="ORF">DB30_02260</name>
</gene>
<evidence type="ECO:0000313" key="1">
    <source>
        <dbReference type="EMBL" id="KIG11959.1"/>
    </source>
</evidence>
<accession>A0A0C1Z320</accession>
<dbReference type="EMBL" id="JMCC02000162">
    <property type="protein sequence ID" value="KIG11959.1"/>
    <property type="molecule type" value="Genomic_DNA"/>
</dbReference>
<name>A0A0C1Z320_9BACT</name>
<dbReference type="AlphaFoldDB" id="A0A0C1Z320"/>
<protein>
    <submittedName>
        <fullName evidence="1">Uncharacterized protein</fullName>
    </submittedName>
</protein>
<comment type="caution">
    <text evidence="1">The sequence shown here is derived from an EMBL/GenBank/DDBJ whole genome shotgun (WGS) entry which is preliminary data.</text>
</comment>
<evidence type="ECO:0000313" key="2">
    <source>
        <dbReference type="Proteomes" id="UP000031599"/>
    </source>
</evidence>